<keyword evidence="6" id="KW-0479">Metal-binding</keyword>
<dbReference type="EMBL" id="CYSD01000014">
    <property type="protein sequence ID" value="CUH76480.1"/>
    <property type="molecule type" value="Genomic_DNA"/>
</dbReference>
<dbReference type="InterPro" id="IPR000890">
    <property type="entry name" value="Aliphatic_acid_kin_short-chain"/>
</dbReference>
<feature type="active site" description="Proton donor/acceptor" evidence="6">
    <location>
        <position position="140"/>
    </location>
</feature>
<keyword evidence="6" id="KW-0460">Magnesium</keyword>
<dbReference type="OrthoDB" id="9802453at2"/>
<organism evidence="8 9">
    <name type="scientific">Tritonibacter multivorans</name>
    <dbReference type="NCBI Taxonomy" id="928856"/>
    <lineage>
        <taxon>Bacteria</taxon>
        <taxon>Pseudomonadati</taxon>
        <taxon>Pseudomonadota</taxon>
        <taxon>Alphaproteobacteria</taxon>
        <taxon>Rhodobacterales</taxon>
        <taxon>Paracoccaceae</taxon>
        <taxon>Tritonibacter</taxon>
    </lineage>
</organism>
<dbReference type="GO" id="GO:0006085">
    <property type="term" value="P:acetyl-CoA biosynthetic process"/>
    <property type="evidence" value="ECO:0007669"/>
    <property type="project" value="UniProtKB-UniRule"/>
</dbReference>
<dbReference type="PIRSF" id="PIRSF000722">
    <property type="entry name" value="Acetate_prop_kin"/>
    <property type="match status" value="1"/>
</dbReference>
<reference evidence="8 9" key="1">
    <citation type="submission" date="2015-09" db="EMBL/GenBank/DDBJ databases">
        <authorList>
            <consortium name="Swine Surveillance"/>
        </authorList>
    </citation>
    <scope>NUCLEOTIDE SEQUENCE [LARGE SCALE GENOMIC DNA]</scope>
    <source>
        <strain evidence="8 9">CECT 7557</strain>
    </source>
</reference>
<feature type="site" description="Transition state stabilizer" evidence="6">
    <location>
        <position position="231"/>
    </location>
</feature>
<evidence type="ECO:0000313" key="8">
    <source>
        <dbReference type="EMBL" id="CUH76480.1"/>
    </source>
</evidence>
<feature type="binding site" evidence="6">
    <location>
        <position position="16"/>
    </location>
    <ligand>
        <name>ATP</name>
        <dbReference type="ChEBI" id="CHEBI:30616"/>
    </ligand>
</feature>
<proteinExistence type="inferred from homology"/>
<dbReference type="EC" id="2.7.2.1" evidence="6"/>
<dbReference type="NCBIfam" id="TIGR00016">
    <property type="entry name" value="ackA"/>
    <property type="match status" value="1"/>
</dbReference>
<evidence type="ECO:0000256" key="4">
    <source>
        <dbReference type="ARBA" id="ARBA00022777"/>
    </source>
</evidence>
<keyword evidence="2 6" id="KW-0808">Transferase</keyword>
<feature type="binding site" evidence="6">
    <location>
        <position position="83"/>
    </location>
    <ligand>
        <name>substrate</name>
    </ligand>
</feature>
<dbReference type="GO" id="GO:0006083">
    <property type="term" value="P:acetate metabolic process"/>
    <property type="evidence" value="ECO:0007669"/>
    <property type="project" value="TreeGrafter"/>
</dbReference>
<dbReference type="HAMAP" id="MF_00020">
    <property type="entry name" value="Acetate_kinase"/>
    <property type="match status" value="1"/>
</dbReference>
<comment type="cofactor">
    <cofactor evidence="6">
        <name>Mg(2+)</name>
        <dbReference type="ChEBI" id="CHEBI:18420"/>
    </cofactor>
    <cofactor evidence="6">
        <name>Mn(2+)</name>
        <dbReference type="ChEBI" id="CHEBI:29035"/>
    </cofactor>
    <text evidence="6">Mg(2+). Can also accept Mn(2+).</text>
</comment>
<dbReference type="AlphaFoldDB" id="A0A0P1G3R2"/>
<dbReference type="PROSITE" id="PS01075">
    <property type="entry name" value="ACETATE_KINASE_1"/>
    <property type="match status" value="1"/>
</dbReference>
<dbReference type="PRINTS" id="PR00471">
    <property type="entry name" value="ACETATEKNASE"/>
</dbReference>
<keyword evidence="6" id="KW-0963">Cytoplasm</keyword>
<comment type="function">
    <text evidence="6">Catalyzes the formation of acetyl phosphate from acetate and ATP. Can also catalyze the reverse reaction.</text>
</comment>
<dbReference type="RefSeq" id="WP_058289044.1">
    <property type="nucleotide sequence ID" value="NZ_CYSD01000014.1"/>
</dbReference>
<feature type="binding site" evidence="6">
    <location>
        <position position="9"/>
    </location>
    <ligand>
        <name>Mg(2+)</name>
        <dbReference type="ChEBI" id="CHEBI:18420"/>
    </ligand>
</feature>
<feature type="binding site" evidence="6">
    <location>
        <begin position="198"/>
        <end position="202"/>
    </location>
    <ligand>
        <name>ATP</name>
        <dbReference type="ChEBI" id="CHEBI:30616"/>
    </ligand>
</feature>
<dbReference type="PANTHER" id="PTHR21060:SF15">
    <property type="entry name" value="ACETATE KINASE-RELATED"/>
    <property type="match status" value="1"/>
</dbReference>
<comment type="pathway">
    <text evidence="6">Metabolic intermediate biosynthesis; acetyl-CoA biosynthesis; acetyl-CoA from acetate: step 1/2.</text>
</comment>
<dbReference type="GO" id="GO:0008776">
    <property type="term" value="F:acetate kinase activity"/>
    <property type="evidence" value="ECO:0007669"/>
    <property type="project" value="UniProtKB-UniRule"/>
</dbReference>
<comment type="subunit">
    <text evidence="6">Homodimer.</text>
</comment>
<dbReference type="Proteomes" id="UP000052022">
    <property type="component" value="Unassembled WGS sequence"/>
</dbReference>
<dbReference type="PROSITE" id="PS01076">
    <property type="entry name" value="ACETATE_KINASE_2"/>
    <property type="match status" value="1"/>
</dbReference>
<dbReference type="InterPro" id="IPR004372">
    <property type="entry name" value="Ac/propionate_kinase"/>
</dbReference>
<evidence type="ECO:0000256" key="1">
    <source>
        <dbReference type="ARBA" id="ARBA00008748"/>
    </source>
</evidence>
<name>A0A0P1G3R2_9RHOB</name>
<keyword evidence="9" id="KW-1185">Reference proteome</keyword>
<evidence type="ECO:0000256" key="6">
    <source>
        <dbReference type="HAMAP-Rule" id="MF_00020"/>
    </source>
</evidence>
<comment type="similarity">
    <text evidence="1 6 7">Belongs to the acetokinase family.</text>
</comment>
<dbReference type="GO" id="GO:0005524">
    <property type="term" value="F:ATP binding"/>
    <property type="evidence" value="ECO:0007669"/>
    <property type="project" value="UniProtKB-KW"/>
</dbReference>
<dbReference type="UniPathway" id="UPA00340">
    <property type="reaction ID" value="UER00458"/>
</dbReference>
<dbReference type="GO" id="GO:0000287">
    <property type="term" value="F:magnesium ion binding"/>
    <property type="evidence" value="ECO:0007669"/>
    <property type="project" value="UniProtKB-UniRule"/>
</dbReference>
<keyword evidence="3 6" id="KW-0547">Nucleotide-binding</keyword>
<dbReference type="InterPro" id="IPR043129">
    <property type="entry name" value="ATPase_NBD"/>
</dbReference>
<evidence type="ECO:0000313" key="9">
    <source>
        <dbReference type="Proteomes" id="UP000052022"/>
    </source>
</evidence>
<feature type="site" description="Transition state stabilizer" evidence="6">
    <location>
        <position position="171"/>
    </location>
</feature>
<feature type="binding site" evidence="6">
    <location>
        <position position="367"/>
    </location>
    <ligand>
        <name>Mg(2+)</name>
        <dbReference type="ChEBI" id="CHEBI:18420"/>
    </ligand>
</feature>
<keyword evidence="5 6" id="KW-0067">ATP-binding</keyword>
<dbReference type="PANTHER" id="PTHR21060">
    <property type="entry name" value="ACETATE KINASE"/>
    <property type="match status" value="1"/>
</dbReference>
<feature type="binding site" evidence="6">
    <location>
        <begin position="316"/>
        <end position="320"/>
    </location>
    <ligand>
        <name>ATP</name>
        <dbReference type="ChEBI" id="CHEBI:30616"/>
    </ligand>
</feature>
<dbReference type="Pfam" id="PF00871">
    <property type="entry name" value="Acetate_kinase"/>
    <property type="match status" value="1"/>
</dbReference>
<comment type="subcellular location">
    <subcellularLocation>
        <location evidence="6">Cytoplasm</location>
    </subcellularLocation>
</comment>
<comment type="catalytic activity">
    <reaction evidence="6">
        <text>acetate + ATP = acetyl phosphate + ADP</text>
        <dbReference type="Rhea" id="RHEA:11352"/>
        <dbReference type="ChEBI" id="CHEBI:22191"/>
        <dbReference type="ChEBI" id="CHEBI:30089"/>
        <dbReference type="ChEBI" id="CHEBI:30616"/>
        <dbReference type="ChEBI" id="CHEBI:456216"/>
        <dbReference type="EC" id="2.7.2.1"/>
    </reaction>
</comment>
<dbReference type="SUPFAM" id="SSF53067">
    <property type="entry name" value="Actin-like ATPase domain"/>
    <property type="match status" value="2"/>
</dbReference>
<feature type="binding site" evidence="6">
    <location>
        <begin position="271"/>
        <end position="273"/>
    </location>
    <ligand>
        <name>ATP</name>
        <dbReference type="ChEBI" id="CHEBI:30616"/>
    </ligand>
</feature>
<gene>
    <name evidence="6 8" type="primary">ackA</name>
    <name evidence="8" type="ORF">TRM7557_00920</name>
</gene>
<accession>A0A0P1G3R2</accession>
<evidence type="ECO:0000256" key="3">
    <source>
        <dbReference type="ARBA" id="ARBA00022741"/>
    </source>
</evidence>
<evidence type="ECO:0000256" key="5">
    <source>
        <dbReference type="ARBA" id="ARBA00022840"/>
    </source>
</evidence>
<dbReference type="Gene3D" id="3.30.420.40">
    <property type="match status" value="2"/>
</dbReference>
<dbReference type="InterPro" id="IPR023865">
    <property type="entry name" value="Aliphatic_acid_kinase_CS"/>
</dbReference>
<dbReference type="GO" id="GO:0005737">
    <property type="term" value="C:cytoplasm"/>
    <property type="evidence" value="ECO:0007669"/>
    <property type="project" value="UniProtKB-SubCell"/>
</dbReference>
<evidence type="ECO:0000256" key="7">
    <source>
        <dbReference type="RuleBase" id="RU003835"/>
    </source>
</evidence>
<dbReference type="STRING" id="928856.SAMN04488049_1127"/>
<evidence type="ECO:0000256" key="2">
    <source>
        <dbReference type="ARBA" id="ARBA00022679"/>
    </source>
</evidence>
<sequence>MPQNILVLNTGSSSVKFAVFDAALTEILHGQAEGIGTDAGRLTCGDHDITRPLPDHATALEAVLDALAEAGIDRDQLAAAAHRVVHGGATLKEACEITPDVRAQIEAAVPLAPLHNPHALSGIDAISRHAPGLAQFASFDTAFHATNPDIATTYAVPAEVTARGIRRYGFHGTSYAALMRRWADVTGTNLPARVLAFHLGNGASACAILNGRSVATTMGYSPLEGLTMGTRAGQIDANAVLRLAEEDGIDATRTLLNNQSGLKGLSGGLSDMRALGQAGTAEAQFAIDHFCHWAVRHAGSLVAAMGGVDAVVFTGGIGENDAYVRGAILGGLSFLGLRPDSEANTAKATQLHHPKSRVAAWIIPADEERQIALDAAKRLQTFAFDPKQKVPPG</sequence>
<keyword evidence="4 6" id="KW-0418">Kinase</keyword>
<protein>
    <recommendedName>
        <fullName evidence="6">Acetate kinase</fullName>
        <ecNumber evidence="6">2.7.2.1</ecNumber>
    </recommendedName>
    <alternativeName>
        <fullName evidence="6">Acetokinase</fullName>
    </alternativeName>
</protein>